<feature type="region of interest" description="Disordered" evidence="7">
    <location>
        <begin position="1"/>
        <end position="26"/>
    </location>
</feature>
<evidence type="ECO:0000256" key="1">
    <source>
        <dbReference type="ARBA" id="ARBA00000677"/>
    </source>
</evidence>
<dbReference type="GO" id="GO:0009003">
    <property type="term" value="F:signal peptidase activity"/>
    <property type="evidence" value="ECO:0007669"/>
    <property type="project" value="UniProtKB-EC"/>
</dbReference>
<dbReference type="PANTHER" id="PTHR43390">
    <property type="entry name" value="SIGNAL PEPTIDASE I"/>
    <property type="match status" value="1"/>
</dbReference>
<evidence type="ECO:0000313" key="10">
    <source>
        <dbReference type="Proteomes" id="UP001484239"/>
    </source>
</evidence>
<comment type="subcellular location">
    <subcellularLocation>
        <location evidence="6">Membrane</location>
        <topology evidence="6">Single-pass type II membrane protein</topology>
    </subcellularLocation>
</comment>
<dbReference type="InterPro" id="IPR000223">
    <property type="entry name" value="Pept_S26A_signal_pept_1"/>
</dbReference>
<dbReference type="GO" id="GO:0016874">
    <property type="term" value="F:ligase activity"/>
    <property type="evidence" value="ECO:0007669"/>
    <property type="project" value="UniProtKB-KW"/>
</dbReference>
<dbReference type="InterPro" id="IPR019758">
    <property type="entry name" value="Pept_S26A_signal_pept_1_CS"/>
</dbReference>
<dbReference type="RefSeq" id="WP_405276932.1">
    <property type="nucleotide sequence ID" value="NZ_JBBHLI010000004.1"/>
</dbReference>
<organism evidence="9 10">
    <name type="scientific">Gaopeijia maritima</name>
    <dbReference type="NCBI Taxonomy" id="3119007"/>
    <lineage>
        <taxon>Bacteria</taxon>
        <taxon>Pseudomonadati</taxon>
        <taxon>Gemmatimonadota</taxon>
        <taxon>Longimicrobiia</taxon>
        <taxon>Gaopeijiales</taxon>
        <taxon>Gaopeijiaceae</taxon>
        <taxon>Gaopeijia</taxon>
    </lineage>
</organism>
<evidence type="ECO:0000256" key="3">
    <source>
        <dbReference type="ARBA" id="ARBA00013208"/>
    </source>
</evidence>
<name>A0ABU9E8C3_9BACT</name>
<evidence type="ECO:0000259" key="8">
    <source>
        <dbReference type="Pfam" id="PF10502"/>
    </source>
</evidence>
<dbReference type="Proteomes" id="UP001484239">
    <property type="component" value="Unassembled WGS sequence"/>
</dbReference>
<feature type="domain" description="Peptidase S26" evidence="8">
    <location>
        <begin position="30"/>
        <end position="223"/>
    </location>
</feature>
<comment type="catalytic activity">
    <reaction evidence="1 6">
        <text>Cleavage of hydrophobic, N-terminal signal or leader sequences from secreted and periplasmic proteins.</text>
        <dbReference type="EC" id="3.4.21.89"/>
    </reaction>
</comment>
<accession>A0ABU9E8C3</accession>
<evidence type="ECO:0000256" key="5">
    <source>
        <dbReference type="ARBA" id="ARBA00022801"/>
    </source>
</evidence>
<comment type="similarity">
    <text evidence="2 6">Belongs to the peptidase S26 family.</text>
</comment>
<dbReference type="InterPro" id="IPR019757">
    <property type="entry name" value="Pept_S26A_signal_pept_1_Lys-AS"/>
</dbReference>
<dbReference type="PROSITE" id="PS00761">
    <property type="entry name" value="SPASE_I_3"/>
    <property type="match status" value="1"/>
</dbReference>
<keyword evidence="6" id="KW-1133">Transmembrane helix</keyword>
<evidence type="ECO:0000256" key="6">
    <source>
        <dbReference type="RuleBase" id="RU362042"/>
    </source>
</evidence>
<dbReference type="NCBIfam" id="TIGR02227">
    <property type="entry name" value="sigpep_I_bact"/>
    <property type="match status" value="1"/>
</dbReference>
<dbReference type="EC" id="3.4.21.89" evidence="3 6"/>
<keyword evidence="6" id="KW-0472">Membrane</keyword>
<dbReference type="PRINTS" id="PR00727">
    <property type="entry name" value="LEADERPTASE"/>
</dbReference>
<dbReference type="SUPFAM" id="SSF51306">
    <property type="entry name" value="LexA/Signal peptidase"/>
    <property type="match status" value="1"/>
</dbReference>
<evidence type="ECO:0000256" key="4">
    <source>
        <dbReference type="ARBA" id="ARBA00019232"/>
    </source>
</evidence>
<dbReference type="Gene3D" id="2.10.109.10">
    <property type="entry name" value="Umud Fragment, subunit A"/>
    <property type="match status" value="1"/>
</dbReference>
<keyword evidence="6" id="KW-0812">Transmembrane</keyword>
<dbReference type="CDD" id="cd06530">
    <property type="entry name" value="S26_SPase_I"/>
    <property type="match status" value="1"/>
</dbReference>
<proteinExistence type="inferred from homology"/>
<keyword evidence="5 6" id="KW-0378">Hydrolase</keyword>
<keyword evidence="10" id="KW-1185">Reference proteome</keyword>
<feature type="transmembrane region" description="Helical" evidence="6">
    <location>
        <begin position="36"/>
        <end position="56"/>
    </location>
</feature>
<keyword evidence="6" id="KW-0645">Protease</keyword>
<protein>
    <recommendedName>
        <fullName evidence="4 6">Signal peptidase I</fullName>
        <ecNumber evidence="3 6">3.4.21.89</ecNumber>
    </recommendedName>
</protein>
<sequence length="249" mass="28908">MSDDERVRRKRRVAGESKGTAGDDERPGWKENIRSLGFAVIFFLILRTFVLQTFFITSGSMEDTLLVGDFLVVNRAAIGGRLPFSDKHVPGYSAPERGDVLVFDPPHTDEFRLVKRLVGMPGDRLEMRDQVLYLNGEAQDESYAVHLPIPDESDPRMGWQTTILADGVDVASYRPTRDNWGPLVVPEGHYFMLGDNREESYDSRYWGLLEHWRVEGKVSFIYFSYNRESYRPFAFVREVRWDRIFDRVR</sequence>
<comment type="caution">
    <text evidence="9">The sequence shown here is derived from an EMBL/GenBank/DDBJ whole genome shotgun (WGS) entry which is preliminary data.</text>
</comment>
<evidence type="ECO:0000313" key="9">
    <source>
        <dbReference type="EMBL" id="MEK9500986.1"/>
    </source>
</evidence>
<evidence type="ECO:0000256" key="2">
    <source>
        <dbReference type="ARBA" id="ARBA00009370"/>
    </source>
</evidence>
<evidence type="ECO:0000256" key="7">
    <source>
        <dbReference type="SAM" id="MobiDB-lite"/>
    </source>
</evidence>
<dbReference type="InterPro" id="IPR036286">
    <property type="entry name" value="LexA/Signal_pep-like_sf"/>
</dbReference>
<dbReference type="PANTHER" id="PTHR43390:SF1">
    <property type="entry name" value="CHLOROPLAST PROCESSING PEPTIDASE"/>
    <property type="match status" value="1"/>
</dbReference>
<dbReference type="Pfam" id="PF10502">
    <property type="entry name" value="Peptidase_S26"/>
    <property type="match status" value="1"/>
</dbReference>
<dbReference type="InterPro" id="IPR019533">
    <property type="entry name" value="Peptidase_S26"/>
</dbReference>
<dbReference type="PROSITE" id="PS00760">
    <property type="entry name" value="SPASE_I_2"/>
    <property type="match status" value="1"/>
</dbReference>
<gene>
    <name evidence="9" type="primary">lepB</name>
    <name evidence="9" type="ORF">WI372_08360</name>
</gene>
<reference evidence="9 10" key="1">
    <citation type="submission" date="2024-02" db="EMBL/GenBank/DDBJ databases">
        <title>A novel Gemmatimonadota bacterium.</title>
        <authorList>
            <person name="Du Z.-J."/>
            <person name="Ye Y.-Q."/>
        </authorList>
    </citation>
    <scope>NUCLEOTIDE SEQUENCE [LARGE SCALE GENOMIC DNA]</scope>
    <source>
        <strain evidence="9 10">DH-20</strain>
    </source>
</reference>
<dbReference type="EMBL" id="JBBHLI010000004">
    <property type="protein sequence ID" value="MEK9500986.1"/>
    <property type="molecule type" value="Genomic_DNA"/>
</dbReference>
<keyword evidence="9" id="KW-0436">Ligase</keyword>